<dbReference type="CDD" id="cd06171">
    <property type="entry name" value="Sigma70_r4"/>
    <property type="match status" value="1"/>
</dbReference>
<feature type="domain" description="RNA polymerase sigma-70 region 3" evidence="7">
    <location>
        <begin position="135"/>
        <end position="201"/>
    </location>
</feature>
<dbReference type="SUPFAM" id="SSF88946">
    <property type="entry name" value="Sigma2 domain of RNA polymerase sigma factors"/>
    <property type="match status" value="1"/>
</dbReference>
<proteinExistence type="predicted"/>
<evidence type="ECO:0000256" key="1">
    <source>
        <dbReference type="ARBA" id="ARBA00023015"/>
    </source>
</evidence>
<dbReference type="InterPro" id="IPR009042">
    <property type="entry name" value="RNA_pol_sigma70_r1_2"/>
</dbReference>
<accession>A0A8E1QX06</accession>
<evidence type="ECO:0000256" key="3">
    <source>
        <dbReference type="ARBA" id="ARBA00023125"/>
    </source>
</evidence>
<keyword evidence="11" id="KW-1185">Reference proteome</keyword>
<evidence type="ECO:0000313" key="10">
    <source>
        <dbReference type="EMBL" id="KOO67173.1"/>
    </source>
</evidence>
<sequence length="287" mass="33115">MRQLKITKSITNRESDSLDKYLQEIGHEELISVEEEVELAQRIKKGDRKALEKLTKANLRFVVSVAKQYQNQGLSLPDLINEGNVGLIKAAEKFDETRGFKFISYAVWWIRQSILQAIAEQSRIVRLPLNQVGSVNKINRALNKFEQENERRPSIDEIADKVDIPHDKIEEAMKVNSRHVSVDAPFAEGEDNSLLDVLPNNDSPMADKTLVLESLREEINRALQTINERERNIIEAFFGINQPEMTLEEIGDKYGLTRERVRQIKEKAIRRLRHNTKNKLLKSYLGQ</sequence>
<dbReference type="GO" id="GO:0016987">
    <property type="term" value="F:sigma factor activity"/>
    <property type="evidence" value="ECO:0007669"/>
    <property type="project" value="UniProtKB-KW"/>
</dbReference>
<dbReference type="InterPro" id="IPR007627">
    <property type="entry name" value="RNA_pol_sigma70_r2"/>
</dbReference>
<reference evidence="10 11" key="1">
    <citation type="submission" date="2015-06" db="EMBL/GenBank/DDBJ databases">
        <title>Prevotella sp. 109, sp. nov., a novel member of the family Prevotellaceae isolated from human faeces.</title>
        <authorList>
            <person name="Shkoporov A.N."/>
            <person name="Chaplin A.V."/>
            <person name="Kafarskaia L.I."/>
            <person name="Efimov B.A."/>
        </authorList>
    </citation>
    <scope>NUCLEOTIDE SEQUENCE [LARGE SCALE GENOMIC DNA]</scope>
    <source>
        <strain evidence="10 11">109</strain>
    </source>
</reference>
<dbReference type="EMBL" id="LFQU01000038">
    <property type="protein sequence ID" value="KOO67173.1"/>
    <property type="molecule type" value="Genomic_DNA"/>
</dbReference>
<dbReference type="PRINTS" id="PR00046">
    <property type="entry name" value="SIGMA70FCT"/>
</dbReference>
<evidence type="ECO:0000259" key="8">
    <source>
        <dbReference type="Pfam" id="PF04542"/>
    </source>
</evidence>
<keyword evidence="3" id="KW-0238">DNA-binding</keyword>
<keyword evidence="5" id="KW-0175">Coiled coil</keyword>
<gene>
    <name evidence="10" type="ORF">ACU52_13160</name>
</gene>
<dbReference type="PANTHER" id="PTHR30603">
    <property type="entry name" value="RNA POLYMERASE SIGMA FACTOR RPO"/>
    <property type="match status" value="1"/>
</dbReference>
<feature type="coiled-coil region" evidence="5">
    <location>
        <begin position="205"/>
        <end position="232"/>
    </location>
</feature>
<dbReference type="Gene3D" id="1.10.10.10">
    <property type="entry name" value="Winged helix-like DNA-binding domain superfamily/Winged helix DNA-binding domain"/>
    <property type="match status" value="2"/>
</dbReference>
<keyword evidence="2" id="KW-0731">Sigma factor</keyword>
<evidence type="ECO:0000256" key="2">
    <source>
        <dbReference type="ARBA" id="ARBA00023082"/>
    </source>
</evidence>
<dbReference type="GO" id="GO:0006352">
    <property type="term" value="P:DNA-templated transcription initiation"/>
    <property type="evidence" value="ECO:0007669"/>
    <property type="project" value="InterPro"/>
</dbReference>
<dbReference type="Pfam" id="PF04545">
    <property type="entry name" value="Sigma70_r4"/>
    <property type="match status" value="1"/>
</dbReference>
<dbReference type="Gene3D" id="1.10.601.10">
    <property type="entry name" value="RNA Polymerase Primary Sigma Factor"/>
    <property type="match status" value="1"/>
</dbReference>
<evidence type="ECO:0000313" key="11">
    <source>
        <dbReference type="Proteomes" id="UP000036951"/>
    </source>
</evidence>
<keyword evidence="4" id="KW-0804">Transcription</keyword>
<dbReference type="SUPFAM" id="SSF88659">
    <property type="entry name" value="Sigma3 and sigma4 domains of RNA polymerase sigma factors"/>
    <property type="match status" value="2"/>
</dbReference>
<dbReference type="GO" id="GO:0003677">
    <property type="term" value="F:DNA binding"/>
    <property type="evidence" value="ECO:0007669"/>
    <property type="project" value="UniProtKB-KW"/>
</dbReference>
<feature type="domain" description="RNA polymerase sigma-70 region 2" evidence="8">
    <location>
        <begin position="56"/>
        <end position="123"/>
    </location>
</feature>
<evidence type="ECO:0000259" key="6">
    <source>
        <dbReference type="Pfam" id="PF00140"/>
    </source>
</evidence>
<dbReference type="Pfam" id="PF00140">
    <property type="entry name" value="Sigma70_r1_2"/>
    <property type="match status" value="1"/>
</dbReference>
<feature type="domain" description="RNA polymerase sigma-70 region 1.2" evidence="6">
    <location>
        <begin position="16"/>
        <end position="48"/>
    </location>
</feature>
<evidence type="ECO:0000259" key="7">
    <source>
        <dbReference type="Pfam" id="PF04539"/>
    </source>
</evidence>
<evidence type="ECO:0000259" key="9">
    <source>
        <dbReference type="Pfam" id="PF04545"/>
    </source>
</evidence>
<dbReference type="InterPro" id="IPR014284">
    <property type="entry name" value="RNA_pol_sigma-70_dom"/>
</dbReference>
<dbReference type="RefSeq" id="WP_053399122.1">
    <property type="nucleotide sequence ID" value="NZ_LFQU01000038.1"/>
</dbReference>
<dbReference type="OrthoDB" id="9809557at2"/>
<dbReference type="InterPro" id="IPR013325">
    <property type="entry name" value="RNA_pol_sigma_r2"/>
</dbReference>
<dbReference type="NCBIfam" id="TIGR02937">
    <property type="entry name" value="sigma70-ECF"/>
    <property type="match status" value="1"/>
</dbReference>
<dbReference type="InterPro" id="IPR007630">
    <property type="entry name" value="RNA_pol_sigma70_r4"/>
</dbReference>
<dbReference type="PANTHER" id="PTHR30603:SF47">
    <property type="entry name" value="RNA POLYMERASE SIGMA FACTOR SIGD, CHLOROPLASTIC"/>
    <property type="match status" value="1"/>
</dbReference>
<dbReference type="InterPro" id="IPR000943">
    <property type="entry name" value="RNA_pol_sigma70"/>
</dbReference>
<comment type="caution">
    <text evidence="10">The sequence shown here is derived from an EMBL/GenBank/DDBJ whole genome shotgun (WGS) entry which is preliminary data.</text>
</comment>
<organism evidence="10 11">
    <name type="scientific">Xylanibacter rarus</name>
    <dbReference type="NCBI Taxonomy" id="1676614"/>
    <lineage>
        <taxon>Bacteria</taxon>
        <taxon>Pseudomonadati</taxon>
        <taxon>Bacteroidota</taxon>
        <taxon>Bacteroidia</taxon>
        <taxon>Bacteroidales</taxon>
        <taxon>Prevotellaceae</taxon>
        <taxon>Xylanibacter</taxon>
    </lineage>
</organism>
<dbReference type="PIRSF" id="PIRSF000770">
    <property type="entry name" value="RNA_pol_sigma-SigE/K"/>
    <property type="match status" value="1"/>
</dbReference>
<keyword evidence="1" id="KW-0805">Transcription regulation</keyword>
<dbReference type="Pfam" id="PF04542">
    <property type="entry name" value="Sigma70_r2"/>
    <property type="match status" value="1"/>
</dbReference>
<dbReference type="InterPro" id="IPR050239">
    <property type="entry name" value="Sigma-70_RNA_pol_init_factors"/>
</dbReference>
<dbReference type="InterPro" id="IPR036388">
    <property type="entry name" value="WH-like_DNA-bd_sf"/>
</dbReference>
<dbReference type="InterPro" id="IPR007624">
    <property type="entry name" value="RNA_pol_sigma70_r3"/>
</dbReference>
<evidence type="ECO:0000256" key="5">
    <source>
        <dbReference type="SAM" id="Coils"/>
    </source>
</evidence>
<dbReference type="Pfam" id="PF04539">
    <property type="entry name" value="Sigma70_r3"/>
    <property type="match status" value="1"/>
</dbReference>
<dbReference type="AlphaFoldDB" id="A0A8E1QX06"/>
<evidence type="ECO:0000256" key="4">
    <source>
        <dbReference type="ARBA" id="ARBA00023163"/>
    </source>
</evidence>
<name>A0A8E1QX06_9BACT</name>
<protein>
    <submittedName>
        <fullName evidence="10">RNA polymerase sigma factor rpoD</fullName>
    </submittedName>
</protein>
<feature type="domain" description="RNA polymerase sigma-70 region 4" evidence="9">
    <location>
        <begin position="222"/>
        <end position="274"/>
    </location>
</feature>
<dbReference type="Proteomes" id="UP000036951">
    <property type="component" value="Unassembled WGS sequence"/>
</dbReference>
<dbReference type="InterPro" id="IPR013324">
    <property type="entry name" value="RNA_pol_sigma_r3/r4-like"/>
</dbReference>